<evidence type="ECO:0000313" key="5">
    <source>
        <dbReference type="EnsemblMetazoa" id="HelroP148427"/>
    </source>
</evidence>
<dbReference type="Proteomes" id="UP000015101">
    <property type="component" value="Unassembled WGS sequence"/>
</dbReference>
<reference evidence="4 6" key="2">
    <citation type="journal article" date="2013" name="Nature">
        <title>Insights into bilaterian evolution from three spiralian genomes.</title>
        <authorList>
            <person name="Simakov O."/>
            <person name="Marletaz F."/>
            <person name="Cho S.J."/>
            <person name="Edsinger-Gonzales E."/>
            <person name="Havlak P."/>
            <person name="Hellsten U."/>
            <person name="Kuo D.H."/>
            <person name="Larsson T."/>
            <person name="Lv J."/>
            <person name="Arendt D."/>
            <person name="Savage R."/>
            <person name="Osoegawa K."/>
            <person name="de Jong P."/>
            <person name="Grimwood J."/>
            <person name="Chapman J.A."/>
            <person name="Shapiro H."/>
            <person name="Aerts A."/>
            <person name="Otillar R.P."/>
            <person name="Terry A.Y."/>
            <person name="Boore J.L."/>
            <person name="Grigoriev I.V."/>
            <person name="Lindberg D.R."/>
            <person name="Seaver E.C."/>
            <person name="Weisblat D.A."/>
            <person name="Putnam N.H."/>
            <person name="Rokhsar D.S."/>
        </authorList>
    </citation>
    <scope>NUCLEOTIDE SEQUENCE</scope>
</reference>
<dbReference type="SUPFAM" id="SSF47473">
    <property type="entry name" value="EF-hand"/>
    <property type="match status" value="1"/>
</dbReference>
<dbReference type="CDD" id="cd00051">
    <property type="entry name" value="EFh"/>
    <property type="match status" value="1"/>
</dbReference>
<dbReference type="PROSITE" id="PS50222">
    <property type="entry name" value="EF_HAND_2"/>
    <property type="match status" value="2"/>
</dbReference>
<reference evidence="5" key="3">
    <citation type="submission" date="2015-06" db="UniProtKB">
        <authorList>
            <consortium name="EnsemblMetazoa"/>
        </authorList>
    </citation>
    <scope>IDENTIFICATION</scope>
</reference>
<dbReference type="STRING" id="6412.T1EK82"/>
<keyword evidence="2" id="KW-0106">Calcium</keyword>
<organism evidence="5 6">
    <name type="scientific">Helobdella robusta</name>
    <name type="common">Californian leech</name>
    <dbReference type="NCBI Taxonomy" id="6412"/>
    <lineage>
        <taxon>Eukaryota</taxon>
        <taxon>Metazoa</taxon>
        <taxon>Spiralia</taxon>
        <taxon>Lophotrochozoa</taxon>
        <taxon>Annelida</taxon>
        <taxon>Clitellata</taxon>
        <taxon>Hirudinea</taxon>
        <taxon>Rhynchobdellida</taxon>
        <taxon>Glossiphoniidae</taxon>
        <taxon>Helobdella</taxon>
    </lineage>
</organism>
<accession>T1EK82</accession>
<dbReference type="EnsemblMetazoa" id="HelroT148427">
    <property type="protein sequence ID" value="HelroP148427"/>
    <property type="gene ID" value="HelroG148427"/>
</dbReference>
<dbReference type="AlphaFoldDB" id="T1EK82"/>
<dbReference type="GeneID" id="20196982"/>
<proteinExistence type="predicted"/>
<keyword evidence="6" id="KW-1185">Reference proteome</keyword>
<dbReference type="CTD" id="20196982"/>
<dbReference type="Gene3D" id="1.10.238.10">
    <property type="entry name" value="EF-hand"/>
    <property type="match status" value="1"/>
</dbReference>
<dbReference type="OrthoDB" id="26525at2759"/>
<evidence type="ECO:0000313" key="6">
    <source>
        <dbReference type="Proteomes" id="UP000015101"/>
    </source>
</evidence>
<dbReference type="eggNOG" id="KOG0027">
    <property type="taxonomic scope" value="Eukaryota"/>
</dbReference>
<feature type="domain" description="EF-hand" evidence="3">
    <location>
        <begin position="35"/>
        <end position="60"/>
    </location>
</feature>
<dbReference type="InterPro" id="IPR002048">
    <property type="entry name" value="EF_hand_dom"/>
</dbReference>
<name>T1EK82_HELRO</name>
<dbReference type="SMART" id="SM00054">
    <property type="entry name" value="EFh"/>
    <property type="match status" value="2"/>
</dbReference>
<dbReference type="PROSITE" id="PS00018">
    <property type="entry name" value="EF_HAND_1"/>
    <property type="match status" value="1"/>
</dbReference>
<feature type="domain" description="EF-hand" evidence="3">
    <location>
        <begin position="1"/>
        <end position="34"/>
    </location>
</feature>
<dbReference type="InParanoid" id="T1EK82"/>
<dbReference type="GO" id="GO:0000226">
    <property type="term" value="P:microtubule cytoskeleton organization"/>
    <property type="evidence" value="ECO:0000318"/>
    <property type="project" value="GO_Central"/>
</dbReference>
<protein>
    <recommendedName>
        <fullName evidence="3">EF-hand domain-containing protein</fullName>
    </recommendedName>
</protein>
<dbReference type="InterPro" id="IPR018247">
    <property type="entry name" value="EF_Hand_1_Ca_BS"/>
</dbReference>
<dbReference type="InterPro" id="IPR050230">
    <property type="entry name" value="CALM/Myosin/TropC-like"/>
</dbReference>
<evidence type="ECO:0000256" key="1">
    <source>
        <dbReference type="ARBA" id="ARBA00022737"/>
    </source>
</evidence>
<dbReference type="Pfam" id="PF13499">
    <property type="entry name" value="EF-hand_7"/>
    <property type="match status" value="1"/>
</dbReference>
<dbReference type="GO" id="GO:0005737">
    <property type="term" value="C:cytoplasm"/>
    <property type="evidence" value="ECO:0000318"/>
    <property type="project" value="GO_Central"/>
</dbReference>
<evidence type="ECO:0000313" key="4">
    <source>
        <dbReference type="EMBL" id="ESO01021.1"/>
    </source>
</evidence>
<dbReference type="PANTHER" id="PTHR23048">
    <property type="entry name" value="MYOSIN LIGHT CHAIN 1, 3"/>
    <property type="match status" value="1"/>
</dbReference>
<dbReference type="GO" id="GO:0005509">
    <property type="term" value="F:calcium ion binding"/>
    <property type="evidence" value="ECO:0000318"/>
    <property type="project" value="GO_Central"/>
</dbReference>
<dbReference type="RefSeq" id="XP_009020733.1">
    <property type="nucleotide sequence ID" value="XM_009022485.1"/>
</dbReference>
<evidence type="ECO:0000259" key="3">
    <source>
        <dbReference type="PROSITE" id="PS50222"/>
    </source>
</evidence>
<dbReference type="OMA" id="FIQMEEL"/>
<sequence length="60" mass="6719">EDEMRSAFKIFDIDGNGLIDAQELKQTMQNLEEVLTDKDVEAMILAVDKNGDGKVDYEGL</sequence>
<gene>
    <name evidence="5" type="primary">20196982</name>
    <name evidence="4" type="ORF">HELRODRAFT_148427</name>
</gene>
<dbReference type="PANTHER" id="PTHR23048:SF0">
    <property type="entry name" value="CALMODULIN LIKE 3"/>
    <property type="match status" value="1"/>
</dbReference>
<dbReference type="EMBL" id="AMQM01005128">
    <property type="status" value="NOT_ANNOTATED_CDS"/>
    <property type="molecule type" value="Genomic_DNA"/>
</dbReference>
<keyword evidence="1" id="KW-0677">Repeat</keyword>
<evidence type="ECO:0000256" key="2">
    <source>
        <dbReference type="ARBA" id="ARBA00022837"/>
    </source>
</evidence>
<dbReference type="HOGENOM" id="CLU_061288_22_5_1"/>
<dbReference type="GO" id="GO:0030234">
    <property type="term" value="F:enzyme regulator activity"/>
    <property type="evidence" value="ECO:0000318"/>
    <property type="project" value="GO_Central"/>
</dbReference>
<dbReference type="EMBL" id="KB096830">
    <property type="protein sequence ID" value="ESO01021.1"/>
    <property type="molecule type" value="Genomic_DNA"/>
</dbReference>
<reference evidence="6" key="1">
    <citation type="submission" date="2012-12" db="EMBL/GenBank/DDBJ databases">
        <authorList>
            <person name="Hellsten U."/>
            <person name="Grimwood J."/>
            <person name="Chapman J.A."/>
            <person name="Shapiro H."/>
            <person name="Aerts A."/>
            <person name="Otillar R.P."/>
            <person name="Terry A.Y."/>
            <person name="Boore J.L."/>
            <person name="Simakov O."/>
            <person name="Marletaz F."/>
            <person name="Cho S.-J."/>
            <person name="Edsinger-Gonzales E."/>
            <person name="Havlak P."/>
            <person name="Kuo D.-H."/>
            <person name="Larsson T."/>
            <person name="Lv J."/>
            <person name="Arendt D."/>
            <person name="Savage R."/>
            <person name="Osoegawa K."/>
            <person name="de Jong P."/>
            <person name="Lindberg D.R."/>
            <person name="Seaver E.C."/>
            <person name="Weisblat D.A."/>
            <person name="Putnam N.H."/>
            <person name="Grigoriev I.V."/>
            <person name="Rokhsar D.S."/>
        </authorList>
    </citation>
    <scope>NUCLEOTIDE SEQUENCE</scope>
</reference>
<dbReference type="KEGG" id="hro:HELRODRAFT_148427"/>
<dbReference type="FunFam" id="1.10.238.10:FF:000001">
    <property type="entry name" value="Calmodulin 1"/>
    <property type="match status" value="1"/>
</dbReference>
<dbReference type="InterPro" id="IPR011992">
    <property type="entry name" value="EF-hand-dom_pair"/>
</dbReference>